<dbReference type="EMBL" id="CYGV01001860">
    <property type="protein sequence ID" value="CUA77708.1"/>
    <property type="molecule type" value="Genomic_DNA"/>
</dbReference>
<sequence>MQNDGCDQNYFWFAPKSVCFSNGTKDKCTPPAQQNWGRNWYWHQTYRYRVPPSPTYGDAGRDDGWAWNDNKYSCVPAPPPVPAPAPGQCNSADFYWKPKSTCLPYGGDYNPPSPPNEYRCPDNWYWRSAGHRAPRKPDHGSPDCSN</sequence>
<protein>
    <submittedName>
        <fullName evidence="1">Uncharacterized protein</fullName>
    </submittedName>
</protein>
<evidence type="ECO:0000313" key="1">
    <source>
        <dbReference type="EMBL" id="CUA77708.1"/>
    </source>
</evidence>
<reference evidence="1 2" key="1">
    <citation type="submission" date="2015-07" db="EMBL/GenBank/DDBJ databases">
        <authorList>
            <person name="Noorani M."/>
        </authorList>
    </citation>
    <scope>NUCLEOTIDE SEQUENCE [LARGE SCALE GENOMIC DNA]</scope>
    <source>
        <strain evidence="1">BBA 69670</strain>
    </source>
</reference>
<accession>A0A0K6GGF9</accession>
<name>A0A0K6GGF9_9AGAM</name>
<keyword evidence="2" id="KW-1185">Reference proteome</keyword>
<gene>
    <name evidence="1" type="ORF">RSOLAG22IIIB_12780</name>
</gene>
<dbReference type="AlphaFoldDB" id="A0A0K6GGF9"/>
<organism evidence="1 2">
    <name type="scientific">Rhizoctonia solani</name>
    <dbReference type="NCBI Taxonomy" id="456999"/>
    <lineage>
        <taxon>Eukaryota</taxon>
        <taxon>Fungi</taxon>
        <taxon>Dikarya</taxon>
        <taxon>Basidiomycota</taxon>
        <taxon>Agaricomycotina</taxon>
        <taxon>Agaricomycetes</taxon>
        <taxon>Cantharellales</taxon>
        <taxon>Ceratobasidiaceae</taxon>
        <taxon>Rhizoctonia</taxon>
    </lineage>
</organism>
<evidence type="ECO:0000313" key="2">
    <source>
        <dbReference type="Proteomes" id="UP000044841"/>
    </source>
</evidence>
<dbReference type="Proteomes" id="UP000044841">
    <property type="component" value="Unassembled WGS sequence"/>
</dbReference>
<proteinExistence type="predicted"/>